<reference evidence="2 3" key="1">
    <citation type="journal article" date="2015" name="Proc. Natl. Acad. Sci. U.S.A.">
        <title>The resurrection genome of Boea hygrometrica: A blueprint for survival of dehydration.</title>
        <authorList>
            <person name="Xiao L."/>
            <person name="Yang G."/>
            <person name="Zhang L."/>
            <person name="Yang X."/>
            <person name="Zhao S."/>
            <person name="Ji Z."/>
            <person name="Zhou Q."/>
            <person name="Hu M."/>
            <person name="Wang Y."/>
            <person name="Chen M."/>
            <person name="Xu Y."/>
            <person name="Jin H."/>
            <person name="Xiao X."/>
            <person name="Hu G."/>
            <person name="Bao F."/>
            <person name="Hu Y."/>
            <person name="Wan P."/>
            <person name="Li L."/>
            <person name="Deng X."/>
            <person name="Kuang T."/>
            <person name="Xiang C."/>
            <person name="Zhu J.K."/>
            <person name="Oliver M.J."/>
            <person name="He Y."/>
        </authorList>
    </citation>
    <scope>NUCLEOTIDE SEQUENCE [LARGE SCALE GENOMIC DNA]</scope>
    <source>
        <strain evidence="3">cv. XS01</strain>
    </source>
</reference>
<proteinExistence type="predicted"/>
<organism evidence="2 3">
    <name type="scientific">Dorcoceras hygrometricum</name>
    <dbReference type="NCBI Taxonomy" id="472368"/>
    <lineage>
        <taxon>Eukaryota</taxon>
        <taxon>Viridiplantae</taxon>
        <taxon>Streptophyta</taxon>
        <taxon>Embryophyta</taxon>
        <taxon>Tracheophyta</taxon>
        <taxon>Spermatophyta</taxon>
        <taxon>Magnoliopsida</taxon>
        <taxon>eudicotyledons</taxon>
        <taxon>Gunneridae</taxon>
        <taxon>Pentapetalae</taxon>
        <taxon>asterids</taxon>
        <taxon>lamiids</taxon>
        <taxon>Lamiales</taxon>
        <taxon>Gesneriaceae</taxon>
        <taxon>Didymocarpoideae</taxon>
        <taxon>Trichosporeae</taxon>
        <taxon>Loxocarpinae</taxon>
        <taxon>Dorcoceras</taxon>
    </lineage>
</organism>
<dbReference type="AlphaFoldDB" id="A0A2Z7DED9"/>
<keyword evidence="3" id="KW-1185">Reference proteome</keyword>
<gene>
    <name evidence="2" type="ORF">F511_13078</name>
</gene>
<sequence>MRDARPCATSRVQRQGLCATSAQNHDNQQATMRAIMRGTSAAKRGCARPARRKSCFQNPPPMLNHIPARDGGGGGVASTAAAAAACEKGIGAAESFRFREVVLPKSSSYAQHIELRFRAGILNPVLV</sequence>
<feature type="region of interest" description="Disordered" evidence="1">
    <location>
        <begin position="47"/>
        <end position="74"/>
    </location>
</feature>
<evidence type="ECO:0000313" key="3">
    <source>
        <dbReference type="Proteomes" id="UP000250235"/>
    </source>
</evidence>
<accession>A0A2Z7DED9</accession>
<name>A0A2Z7DED9_9LAMI</name>
<dbReference type="Proteomes" id="UP000250235">
    <property type="component" value="Unassembled WGS sequence"/>
</dbReference>
<evidence type="ECO:0000256" key="1">
    <source>
        <dbReference type="SAM" id="MobiDB-lite"/>
    </source>
</evidence>
<evidence type="ECO:0000313" key="2">
    <source>
        <dbReference type="EMBL" id="KZV57186.1"/>
    </source>
</evidence>
<dbReference type="EMBL" id="KQ987416">
    <property type="protein sequence ID" value="KZV57186.1"/>
    <property type="molecule type" value="Genomic_DNA"/>
</dbReference>
<protein>
    <submittedName>
        <fullName evidence="2">Uncharacterized protein</fullName>
    </submittedName>
</protein>